<proteinExistence type="predicted"/>
<dbReference type="PANTHER" id="PTHR11070:SF2">
    <property type="entry name" value="ATP-DEPENDENT DNA HELICASE SRS2"/>
    <property type="match status" value="1"/>
</dbReference>
<evidence type="ECO:0000256" key="1">
    <source>
        <dbReference type="ARBA" id="ARBA00022741"/>
    </source>
</evidence>
<comment type="caution">
    <text evidence="6">The sequence shown here is derived from an EMBL/GenBank/DDBJ whole genome shotgun (WGS) entry which is preliminary data.</text>
</comment>
<keyword evidence="4" id="KW-0067">ATP-binding</keyword>
<dbReference type="InterPro" id="IPR000212">
    <property type="entry name" value="DNA_helicase_UvrD/REP"/>
</dbReference>
<dbReference type="AlphaFoldDB" id="X1J391"/>
<gene>
    <name evidence="6" type="ORF">S03H2_47576</name>
</gene>
<evidence type="ECO:0000313" key="6">
    <source>
        <dbReference type="EMBL" id="GAH72829.1"/>
    </source>
</evidence>
<dbReference type="PANTHER" id="PTHR11070">
    <property type="entry name" value="UVRD / RECB / PCRA DNA HELICASE FAMILY MEMBER"/>
    <property type="match status" value="1"/>
</dbReference>
<dbReference type="InterPro" id="IPR027417">
    <property type="entry name" value="P-loop_NTPase"/>
</dbReference>
<keyword evidence="3" id="KW-0347">Helicase</keyword>
<dbReference type="EMBL" id="BARU01029946">
    <property type="protein sequence ID" value="GAH72829.1"/>
    <property type="molecule type" value="Genomic_DNA"/>
</dbReference>
<reference evidence="6" key="1">
    <citation type="journal article" date="2014" name="Front. Microbiol.">
        <title>High frequency of phylogenetically diverse reductive dehalogenase-homologous genes in deep subseafloor sedimentary metagenomes.</title>
        <authorList>
            <person name="Kawai M."/>
            <person name="Futagami T."/>
            <person name="Toyoda A."/>
            <person name="Takaki Y."/>
            <person name="Nishi S."/>
            <person name="Hori S."/>
            <person name="Arai W."/>
            <person name="Tsubouchi T."/>
            <person name="Morono Y."/>
            <person name="Uchiyama I."/>
            <person name="Ito T."/>
            <person name="Fujiyama A."/>
            <person name="Inagaki F."/>
            <person name="Takami H."/>
        </authorList>
    </citation>
    <scope>NUCLEOTIDE SEQUENCE</scope>
    <source>
        <strain evidence="6">Expedition CK06-06</strain>
    </source>
</reference>
<protein>
    <recommendedName>
        <fullName evidence="5">UvrD-like helicase ATP-binding domain-containing protein</fullName>
    </recommendedName>
</protein>
<dbReference type="GO" id="GO:0016787">
    <property type="term" value="F:hydrolase activity"/>
    <property type="evidence" value="ECO:0007669"/>
    <property type="project" value="UniProtKB-KW"/>
</dbReference>
<dbReference type="GO" id="GO:0043138">
    <property type="term" value="F:3'-5' DNA helicase activity"/>
    <property type="evidence" value="ECO:0007669"/>
    <property type="project" value="TreeGrafter"/>
</dbReference>
<dbReference type="PROSITE" id="PS51198">
    <property type="entry name" value="UVRD_HELICASE_ATP_BIND"/>
    <property type="match status" value="1"/>
</dbReference>
<keyword evidence="2" id="KW-0378">Hydrolase</keyword>
<organism evidence="6">
    <name type="scientific">marine sediment metagenome</name>
    <dbReference type="NCBI Taxonomy" id="412755"/>
    <lineage>
        <taxon>unclassified sequences</taxon>
        <taxon>metagenomes</taxon>
        <taxon>ecological metagenomes</taxon>
    </lineage>
</organism>
<feature type="domain" description="UvrD-like helicase ATP-binding" evidence="5">
    <location>
        <begin position="9"/>
        <end position="227"/>
    </location>
</feature>
<evidence type="ECO:0000259" key="5">
    <source>
        <dbReference type="PROSITE" id="PS51198"/>
    </source>
</evidence>
<evidence type="ECO:0000256" key="2">
    <source>
        <dbReference type="ARBA" id="ARBA00022801"/>
    </source>
</evidence>
<dbReference type="GO" id="GO:0005524">
    <property type="term" value="F:ATP binding"/>
    <property type="evidence" value="ECO:0007669"/>
    <property type="project" value="UniProtKB-KW"/>
</dbReference>
<dbReference type="GO" id="GO:0000725">
    <property type="term" value="P:recombinational repair"/>
    <property type="evidence" value="ECO:0007669"/>
    <property type="project" value="TreeGrafter"/>
</dbReference>
<feature type="non-terminal residue" evidence="6">
    <location>
        <position position="227"/>
    </location>
</feature>
<keyword evidence="1" id="KW-0547">Nucleotide-binding</keyword>
<dbReference type="SUPFAM" id="SSF52540">
    <property type="entry name" value="P-loop containing nucleoside triphosphate hydrolases"/>
    <property type="match status" value="1"/>
</dbReference>
<name>X1J391_9ZZZZ</name>
<evidence type="ECO:0000256" key="3">
    <source>
        <dbReference type="ARBA" id="ARBA00022806"/>
    </source>
</evidence>
<dbReference type="InterPro" id="IPR014016">
    <property type="entry name" value="UvrD-like_ATP-bd"/>
</dbReference>
<evidence type="ECO:0000256" key="4">
    <source>
        <dbReference type="ARBA" id="ARBA00022840"/>
    </source>
</evidence>
<dbReference type="Gene3D" id="3.40.50.300">
    <property type="entry name" value="P-loop containing nucleotide triphosphate hydrolases"/>
    <property type="match status" value="1"/>
</dbReference>
<dbReference type="Pfam" id="PF00580">
    <property type="entry name" value="UvrD-helicase"/>
    <property type="match status" value="1"/>
</dbReference>
<dbReference type="GO" id="GO:0003677">
    <property type="term" value="F:DNA binding"/>
    <property type="evidence" value="ECO:0007669"/>
    <property type="project" value="InterPro"/>
</dbReference>
<accession>X1J391</accession>
<sequence length="227" mass="26184">MSNHSLKKLIDKKDREKIIKEIDRNILVEASAGSGKTSSLIHRMAALIKSGKFKVDEISAITFTRKAAIELKERFQQKIEDSFRETEDEKEKGYLREALSNLEQCYLGTIHSLCARLLRERPIEARLDPEFTELDDLDDTLLKEEAWERYLLNLKIEESPSLIHLEELGIKPSELADCYKTICTYPEVKPFFQASPKPNLKEAIKEIISFSDEASQYIPDEEPKMGY</sequence>